<feature type="domain" description="Molybdopterin cofactor biosynthesis C (MoaC)" evidence="7">
    <location>
        <begin position="47"/>
        <end position="182"/>
    </location>
</feature>
<accession>A0A2I0B865</accession>
<dbReference type="SUPFAM" id="SSF55040">
    <property type="entry name" value="Molybdenum cofactor biosynthesis protein C, MoaC"/>
    <property type="match status" value="1"/>
</dbReference>
<dbReference type="Pfam" id="PF01967">
    <property type="entry name" value="MoaC"/>
    <property type="match status" value="1"/>
</dbReference>
<proteinExistence type="predicted"/>
<dbReference type="InterPro" id="IPR050105">
    <property type="entry name" value="MoCo_biosynth_MoaA/MoaC"/>
</dbReference>
<dbReference type="GO" id="GO:0061799">
    <property type="term" value="F:cyclic pyranopterin monophosphate synthase activity"/>
    <property type="evidence" value="ECO:0007669"/>
    <property type="project" value="UniProtKB-EC"/>
</dbReference>
<organism evidence="8 9">
    <name type="scientific">Apostasia shenzhenica</name>
    <dbReference type="NCBI Taxonomy" id="1088818"/>
    <lineage>
        <taxon>Eukaryota</taxon>
        <taxon>Viridiplantae</taxon>
        <taxon>Streptophyta</taxon>
        <taxon>Embryophyta</taxon>
        <taxon>Tracheophyta</taxon>
        <taxon>Spermatophyta</taxon>
        <taxon>Magnoliopsida</taxon>
        <taxon>Liliopsida</taxon>
        <taxon>Asparagales</taxon>
        <taxon>Orchidaceae</taxon>
        <taxon>Apostasioideae</taxon>
        <taxon>Apostasia</taxon>
    </lineage>
</organism>
<comment type="catalytic activity">
    <reaction evidence="1">
        <text>(8S)-3',8-cyclo-7,8-dihydroguanosine 5'-triphosphate = cyclic pyranopterin phosphate + diphosphate</text>
        <dbReference type="Rhea" id="RHEA:49580"/>
        <dbReference type="ChEBI" id="CHEBI:33019"/>
        <dbReference type="ChEBI" id="CHEBI:59648"/>
        <dbReference type="ChEBI" id="CHEBI:131766"/>
        <dbReference type="EC" id="4.6.1.17"/>
    </reaction>
</comment>
<dbReference type="InterPro" id="IPR047594">
    <property type="entry name" value="MoaC_bact/euk"/>
</dbReference>
<dbReference type="GO" id="GO:0006777">
    <property type="term" value="P:Mo-molybdopterin cofactor biosynthetic process"/>
    <property type="evidence" value="ECO:0007669"/>
    <property type="project" value="UniProtKB-KW"/>
</dbReference>
<keyword evidence="4" id="KW-0501">Molybdenum cofactor biosynthesis</keyword>
<comment type="pathway">
    <text evidence="2">Cofactor biosynthesis; molybdopterin biosynthesis.</text>
</comment>
<dbReference type="InterPro" id="IPR036522">
    <property type="entry name" value="MoaC_sf"/>
</dbReference>
<evidence type="ECO:0000259" key="7">
    <source>
        <dbReference type="Pfam" id="PF01967"/>
    </source>
</evidence>
<dbReference type="NCBIfam" id="TIGR00581">
    <property type="entry name" value="moaC"/>
    <property type="match status" value="1"/>
</dbReference>
<dbReference type="InterPro" id="IPR002820">
    <property type="entry name" value="Mopterin_CF_biosynth-C_dom"/>
</dbReference>
<evidence type="ECO:0000313" key="9">
    <source>
        <dbReference type="Proteomes" id="UP000236161"/>
    </source>
</evidence>
<evidence type="ECO:0000256" key="5">
    <source>
        <dbReference type="ARBA" id="ARBA00023239"/>
    </source>
</evidence>
<dbReference type="NCBIfam" id="NF006870">
    <property type="entry name" value="PRK09364.1"/>
    <property type="match status" value="1"/>
</dbReference>
<gene>
    <name evidence="8" type="primary">CNX3</name>
    <name evidence="8" type="ORF">AXF42_Ash004951</name>
</gene>
<sequence>MESIFGQPLSSSRIDTSLKERQHPPPSPSNQTRQALSHVDARGHAHMIDISSKEDNKRIATASCRVLLGQHAFSLVAANQIAKGDVLNVARIAGIQGAKQTSNLIPLCHNIGLTCVDINLTLHEEECSVKIKGEVVSMGKTGAEMEALTAVAVAGLTVYDMCKAVEKDIQITDVRLESKSGGKSGCWSR</sequence>
<dbReference type="STRING" id="1088818.A0A2I0B865"/>
<dbReference type="EC" id="4.6.1.17" evidence="3"/>
<name>A0A2I0B865_9ASPA</name>
<evidence type="ECO:0000256" key="3">
    <source>
        <dbReference type="ARBA" id="ARBA00012575"/>
    </source>
</evidence>
<dbReference type="Proteomes" id="UP000236161">
    <property type="component" value="Unassembled WGS sequence"/>
</dbReference>
<dbReference type="PANTHER" id="PTHR22960">
    <property type="entry name" value="MOLYBDOPTERIN COFACTOR SYNTHESIS PROTEIN A"/>
    <property type="match status" value="1"/>
</dbReference>
<evidence type="ECO:0000313" key="8">
    <source>
        <dbReference type="EMBL" id="PKA63941.1"/>
    </source>
</evidence>
<dbReference type="UniPathway" id="UPA00344"/>
<dbReference type="Gene3D" id="3.30.70.640">
    <property type="entry name" value="Molybdopterin cofactor biosynthesis C (MoaC) domain"/>
    <property type="match status" value="1"/>
</dbReference>
<dbReference type="InterPro" id="IPR023045">
    <property type="entry name" value="MoaC"/>
</dbReference>
<dbReference type="CDD" id="cd01420">
    <property type="entry name" value="MoaC_PE"/>
    <property type="match status" value="1"/>
</dbReference>
<evidence type="ECO:0000256" key="6">
    <source>
        <dbReference type="SAM" id="MobiDB-lite"/>
    </source>
</evidence>
<dbReference type="PANTHER" id="PTHR22960:SF29">
    <property type="entry name" value="CYCLIC PYRANOPTERIN MONOPHOSPHATE SYNTHASE"/>
    <property type="match status" value="1"/>
</dbReference>
<dbReference type="OrthoDB" id="429626at2759"/>
<protein>
    <recommendedName>
        <fullName evidence="3">cyclic pyranopterin monophosphate synthase</fullName>
        <ecNumber evidence="3">4.6.1.17</ecNumber>
    </recommendedName>
</protein>
<evidence type="ECO:0000256" key="1">
    <source>
        <dbReference type="ARBA" id="ARBA00001637"/>
    </source>
</evidence>
<dbReference type="AlphaFoldDB" id="A0A2I0B865"/>
<keyword evidence="9" id="KW-1185">Reference proteome</keyword>
<evidence type="ECO:0000256" key="2">
    <source>
        <dbReference type="ARBA" id="ARBA00005046"/>
    </source>
</evidence>
<dbReference type="EMBL" id="KZ451906">
    <property type="protein sequence ID" value="PKA63941.1"/>
    <property type="molecule type" value="Genomic_DNA"/>
</dbReference>
<keyword evidence="5" id="KW-0456">Lyase</keyword>
<feature type="region of interest" description="Disordered" evidence="6">
    <location>
        <begin position="1"/>
        <end position="40"/>
    </location>
</feature>
<evidence type="ECO:0000256" key="4">
    <source>
        <dbReference type="ARBA" id="ARBA00023150"/>
    </source>
</evidence>
<reference evidence="8 9" key="1">
    <citation type="journal article" date="2017" name="Nature">
        <title>The Apostasia genome and the evolution of orchids.</title>
        <authorList>
            <person name="Zhang G.Q."/>
            <person name="Liu K.W."/>
            <person name="Li Z."/>
            <person name="Lohaus R."/>
            <person name="Hsiao Y.Y."/>
            <person name="Niu S.C."/>
            <person name="Wang J.Y."/>
            <person name="Lin Y.C."/>
            <person name="Xu Q."/>
            <person name="Chen L.J."/>
            <person name="Yoshida K."/>
            <person name="Fujiwara S."/>
            <person name="Wang Z.W."/>
            <person name="Zhang Y.Q."/>
            <person name="Mitsuda N."/>
            <person name="Wang M."/>
            <person name="Liu G.H."/>
            <person name="Pecoraro L."/>
            <person name="Huang H.X."/>
            <person name="Xiao X.J."/>
            <person name="Lin M."/>
            <person name="Wu X.Y."/>
            <person name="Wu W.L."/>
            <person name="Chen Y.Y."/>
            <person name="Chang S.B."/>
            <person name="Sakamoto S."/>
            <person name="Ohme-Takagi M."/>
            <person name="Yagi M."/>
            <person name="Zeng S.J."/>
            <person name="Shen C.Y."/>
            <person name="Yeh C.M."/>
            <person name="Luo Y.B."/>
            <person name="Tsai W.C."/>
            <person name="Van de Peer Y."/>
            <person name="Liu Z.J."/>
        </authorList>
    </citation>
    <scope>NUCLEOTIDE SEQUENCE [LARGE SCALE GENOMIC DNA]</scope>
    <source>
        <strain evidence="9">cv. Shenzhen</strain>
        <tissue evidence="8">Stem</tissue>
    </source>
</reference>